<proteinExistence type="predicted"/>
<name>A0A1Z4KRN9_ANAVA</name>
<keyword evidence="1" id="KW-0812">Transmembrane</keyword>
<dbReference type="AlphaFoldDB" id="A0A1Z4KRN9"/>
<reference evidence="2 3" key="1">
    <citation type="submission" date="2017-06" db="EMBL/GenBank/DDBJ databases">
        <title>Genome sequencing of cyanobaciteial culture collection at National Institute for Environmental Studies (NIES).</title>
        <authorList>
            <person name="Hirose Y."/>
            <person name="Shimura Y."/>
            <person name="Fujisawa T."/>
            <person name="Nakamura Y."/>
            <person name="Kawachi M."/>
        </authorList>
    </citation>
    <scope>NUCLEOTIDE SEQUENCE [LARGE SCALE GENOMIC DNA]</scope>
    <source>
        <strain evidence="2 3">NIES-23</strain>
    </source>
</reference>
<dbReference type="EMBL" id="AP018216">
    <property type="protein sequence ID" value="BAY71607.1"/>
    <property type="molecule type" value="Genomic_DNA"/>
</dbReference>
<dbReference type="Proteomes" id="UP000217507">
    <property type="component" value="Chromosome"/>
</dbReference>
<keyword evidence="1" id="KW-1133">Transmembrane helix</keyword>
<feature type="transmembrane region" description="Helical" evidence="1">
    <location>
        <begin position="23"/>
        <end position="40"/>
    </location>
</feature>
<gene>
    <name evidence="2" type="ORF">NIES23_44270</name>
</gene>
<keyword evidence="1" id="KW-0472">Membrane</keyword>
<evidence type="ECO:0000256" key="1">
    <source>
        <dbReference type="SAM" id="Phobius"/>
    </source>
</evidence>
<evidence type="ECO:0000313" key="2">
    <source>
        <dbReference type="EMBL" id="BAY71607.1"/>
    </source>
</evidence>
<accession>A0A1Z4KRN9</accession>
<evidence type="ECO:0000313" key="3">
    <source>
        <dbReference type="Proteomes" id="UP000217507"/>
    </source>
</evidence>
<protein>
    <submittedName>
        <fullName evidence="2">Uncharacterized protein</fullName>
    </submittedName>
</protein>
<organism evidence="2 3">
    <name type="scientific">Trichormus variabilis NIES-23</name>
    <dbReference type="NCBI Taxonomy" id="1973479"/>
    <lineage>
        <taxon>Bacteria</taxon>
        <taxon>Bacillati</taxon>
        <taxon>Cyanobacteriota</taxon>
        <taxon>Cyanophyceae</taxon>
        <taxon>Nostocales</taxon>
        <taxon>Nostocaceae</taxon>
        <taxon>Trichormus</taxon>
    </lineage>
</organism>
<sequence length="64" mass="7406">MVRMLTYLPCLTLEGSNIFSDRFLLVYLFALKGIGVLWFSPNAPFSVTMYYVVGDFFHTTYLKP</sequence>